<evidence type="ECO:0000256" key="3">
    <source>
        <dbReference type="ARBA" id="ARBA00022989"/>
    </source>
</evidence>
<feature type="transmembrane region" description="Helical" evidence="5">
    <location>
        <begin position="193"/>
        <end position="213"/>
    </location>
</feature>
<dbReference type="PANTHER" id="PTHR23518:SF2">
    <property type="entry name" value="MAJOR FACILITATOR SUPERFAMILY TRANSPORTER"/>
    <property type="match status" value="1"/>
</dbReference>
<dbReference type="Pfam" id="PF07690">
    <property type="entry name" value="MFS_1"/>
    <property type="match status" value="2"/>
</dbReference>
<comment type="caution">
    <text evidence="7">The sequence shown here is derived from an EMBL/GenBank/DDBJ whole genome shotgun (WGS) entry which is preliminary data.</text>
</comment>
<organism evidence="7 8">
    <name type="scientific">Arthrobacter nitrophenolicus</name>
    <dbReference type="NCBI Taxonomy" id="683150"/>
    <lineage>
        <taxon>Bacteria</taxon>
        <taxon>Bacillati</taxon>
        <taxon>Actinomycetota</taxon>
        <taxon>Actinomycetes</taxon>
        <taxon>Micrococcales</taxon>
        <taxon>Micrococcaceae</taxon>
        <taxon>Arthrobacter</taxon>
    </lineage>
</organism>
<evidence type="ECO:0000313" key="7">
    <source>
        <dbReference type="EMBL" id="TDL41737.1"/>
    </source>
</evidence>
<dbReference type="InterPro" id="IPR020846">
    <property type="entry name" value="MFS_dom"/>
</dbReference>
<dbReference type="RefSeq" id="WP_133346400.1">
    <property type="nucleotide sequence ID" value="NZ_SMZQ01000001.1"/>
</dbReference>
<keyword evidence="3 5" id="KW-1133">Transmembrane helix</keyword>
<evidence type="ECO:0000256" key="5">
    <source>
        <dbReference type="SAM" id="Phobius"/>
    </source>
</evidence>
<dbReference type="AlphaFoldDB" id="A0A4R5YCA9"/>
<keyword evidence="4 5" id="KW-0472">Membrane</keyword>
<feature type="transmembrane region" description="Helical" evidence="5">
    <location>
        <begin position="105"/>
        <end position="131"/>
    </location>
</feature>
<feature type="transmembrane region" description="Helical" evidence="5">
    <location>
        <begin position="275"/>
        <end position="298"/>
    </location>
</feature>
<feature type="domain" description="Major facilitator superfamily (MFS) profile" evidence="6">
    <location>
        <begin position="33"/>
        <end position="423"/>
    </location>
</feature>
<name>A0A4R5YCA9_9MICC</name>
<dbReference type="EMBL" id="SMZQ01000001">
    <property type="protein sequence ID" value="TDL41737.1"/>
    <property type="molecule type" value="Genomic_DNA"/>
</dbReference>
<feature type="transmembrane region" description="Helical" evidence="5">
    <location>
        <begin position="333"/>
        <end position="358"/>
    </location>
</feature>
<feature type="transmembrane region" description="Helical" evidence="5">
    <location>
        <begin position="370"/>
        <end position="394"/>
    </location>
</feature>
<keyword evidence="2 5" id="KW-0812">Transmembrane</keyword>
<dbReference type="Gene3D" id="1.20.1250.20">
    <property type="entry name" value="MFS general substrate transporter like domains"/>
    <property type="match status" value="1"/>
</dbReference>
<feature type="transmembrane region" description="Helical" evidence="5">
    <location>
        <begin position="53"/>
        <end position="75"/>
    </location>
</feature>
<dbReference type="PANTHER" id="PTHR23518">
    <property type="entry name" value="C-METHYLTRANSFERASE"/>
    <property type="match status" value="1"/>
</dbReference>
<evidence type="ECO:0000256" key="2">
    <source>
        <dbReference type="ARBA" id="ARBA00022692"/>
    </source>
</evidence>
<gene>
    <name evidence="7" type="ORF">E2R57_03595</name>
</gene>
<comment type="subcellular location">
    <subcellularLocation>
        <location evidence="1">Cell membrane</location>
        <topology evidence="1">Multi-pass membrane protein</topology>
    </subcellularLocation>
</comment>
<feature type="transmembrane region" description="Helical" evidence="5">
    <location>
        <begin position="167"/>
        <end position="187"/>
    </location>
</feature>
<reference evidence="7 8" key="1">
    <citation type="submission" date="2019-03" db="EMBL/GenBank/DDBJ databases">
        <title>Genome Sequencing and Assembly of Various Microbes Isolated from Partially Reclaimed Soil and Acid Mine Drainage (AMD) Site.</title>
        <authorList>
            <person name="Steinbock B."/>
            <person name="Bechtold R."/>
            <person name="Sevigny J.L."/>
            <person name="Thomas D."/>
            <person name="Cuthill L.R."/>
            <person name="Aveiro Johannsen E.J."/>
            <person name="Thomas K."/>
            <person name="Ghosh A."/>
        </authorList>
    </citation>
    <scope>NUCLEOTIDE SEQUENCE [LARGE SCALE GENOMIC DNA]</scope>
    <source>
        <strain evidence="7 8">S-A1</strain>
    </source>
</reference>
<evidence type="ECO:0000256" key="4">
    <source>
        <dbReference type="ARBA" id="ARBA00023136"/>
    </source>
</evidence>
<dbReference type="GO" id="GO:0005886">
    <property type="term" value="C:plasma membrane"/>
    <property type="evidence" value="ECO:0007669"/>
    <property type="project" value="UniProtKB-SubCell"/>
</dbReference>
<dbReference type="SUPFAM" id="SSF103473">
    <property type="entry name" value="MFS general substrate transporter"/>
    <property type="match status" value="1"/>
</dbReference>
<evidence type="ECO:0000259" key="6">
    <source>
        <dbReference type="PROSITE" id="PS50850"/>
    </source>
</evidence>
<protein>
    <submittedName>
        <fullName evidence="7">MFS transporter</fullName>
    </submittedName>
</protein>
<dbReference type="InterPro" id="IPR036259">
    <property type="entry name" value="MFS_trans_sf"/>
</dbReference>
<proteinExistence type="predicted"/>
<sequence>MYISMSDRHGGKEKTADAPVDAADRNGVQFRLSPVILWLGLVSLATDISSESAAAVLPLYVTGFLGLSVIAFGIIDGINQGASALVRIAAGWVSDRLGRPKHVALAGYGLSMLARIGFLFAGGFWSLAAAVTGDRIGKGIRTAPRDALITTAAQPEHLARHFGVHRMLDNIGAATGPVIAFLVLMLIPNGYGTVFVISLAFAAIGVAALALAVPNLRTGKASWAVVTPLRASVPVRWQLFREPGLGRLLITSALLGVLTVGDGFIYLVLQARDSFAVYWFPLLYVGTNVVFLLLAIPLGRLADRYGRGKIFVAGHLALVACYLFAAAPFGGTWPTLLCLALLGAFYAATDGVLAALAAQLTPADRLATGIGTVQTVTALSRVAASTAFGVLWFATGPATAMMVVAVLLLAGIPAAFMILRKAQRRVSPA</sequence>
<dbReference type="CDD" id="cd17370">
    <property type="entry name" value="MFS_MJ1317_like"/>
    <property type="match status" value="1"/>
</dbReference>
<dbReference type="Proteomes" id="UP000294621">
    <property type="component" value="Unassembled WGS sequence"/>
</dbReference>
<feature type="transmembrane region" description="Helical" evidence="5">
    <location>
        <begin position="248"/>
        <end position="269"/>
    </location>
</feature>
<dbReference type="PROSITE" id="PS50850">
    <property type="entry name" value="MFS"/>
    <property type="match status" value="1"/>
</dbReference>
<dbReference type="OrthoDB" id="9803985at2"/>
<dbReference type="InterPro" id="IPR011701">
    <property type="entry name" value="MFS"/>
</dbReference>
<accession>A0A4R5YCA9</accession>
<evidence type="ECO:0000313" key="8">
    <source>
        <dbReference type="Proteomes" id="UP000294621"/>
    </source>
</evidence>
<evidence type="ECO:0000256" key="1">
    <source>
        <dbReference type="ARBA" id="ARBA00004651"/>
    </source>
</evidence>
<feature type="transmembrane region" description="Helical" evidence="5">
    <location>
        <begin position="310"/>
        <end position="327"/>
    </location>
</feature>
<feature type="transmembrane region" description="Helical" evidence="5">
    <location>
        <begin position="400"/>
        <end position="419"/>
    </location>
</feature>
<dbReference type="GO" id="GO:0022857">
    <property type="term" value="F:transmembrane transporter activity"/>
    <property type="evidence" value="ECO:0007669"/>
    <property type="project" value="InterPro"/>
</dbReference>